<dbReference type="Proteomes" id="UP000266482">
    <property type="component" value="Unassembled WGS sequence"/>
</dbReference>
<dbReference type="GO" id="GO:0016740">
    <property type="term" value="F:transferase activity"/>
    <property type="evidence" value="ECO:0007669"/>
    <property type="project" value="UniProtKB-KW"/>
</dbReference>
<comment type="caution">
    <text evidence="2">The sequence shown here is derived from an EMBL/GenBank/DDBJ whole genome shotgun (WGS) entry which is preliminary data.</text>
</comment>
<accession>A0A3A1UZD4</accession>
<feature type="domain" description="Glycosyltransferase 2-like" evidence="1">
    <location>
        <begin position="5"/>
        <end position="139"/>
    </location>
</feature>
<dbReference type="Gene3D" id="1.25.40.10">
    <property type="entry name" value="Tetratricopeptide repeat domain"/>
    <property type="match status" value="1"/>
</dbReference>
<dbReference type="SUPFAM" id="SSF48452">
    <property type="entry name" value="TPR-like"/>
    <property type="match status" value="1"/>
</dbReference>
<evidence type="ECO:0000259" key="1">
    <source>
        <dbReference type="Pfam" id="PF00535"/>
    </source>
</evidence>
<dbReference type="Gene3D" id="3.90.550.10">
    <property type="entry name" value="Spore Coat Polysaccharide Biosynthesis Protein SpsA, Chain A"/>
    <property type="match status" value="1"/>
</dbReference>
<evidence type="ECO:0000313" key="3">
    <source>
        <dbReference type="Proteomes" id="UP000266482"/>
    </source>
</evidence>
<dbReference type="InterPro" id="IPR011990">
    <property type="entry name" value="TPR-like_helical_dom_sf"/>
</dbReference>
<dbReference type="Pfam" id="PF00535">
    <property type="entry name" value="Glycos_transf_2"/>
    <property type="match status" value="1"/>
</dbReference>
<dbReference type="OrthoDB" id="9815923at2"/>
<evidence type="ECO:0000313" key="2">
    <source>
        <dbReference type="EMBL" id="RIX53949.1"/>
    </source>
</evidence>
<dbReference type="InterPro" id="IPR029044">
    <property type="entry name" value="Nucleotide-diphossugar_trans"/>
</dbReference>
<keyword evidence="2" id="KW-0808">Transferase</keyword>
<dbReference type="SUPFAM" id="SSF53448">
    <property type="entry name" value="Nucleotide-diphospho-sugar transferases"/>
    <property type="match status" value="1"/>
</dbReference>
<keyword evidence="3" id="KW-1185">Reference proteome</keyword>
<dbReference type="PANTHER" id="PTHR43630:SF2">
    <property type="entry name" value="GLYCOSYLTRANSFERASE"/>
    <property type="match status" value="1"/>
</dbReference>
<sequence length="360" mass="42281">MISISLCLIVKNEQSTLGRCLDSVREAVDEIVIADTGSTDGTKEIAANYTDRIYDYRWSDDFAAARNFCFDQAQTDYILWLDADDVLLDEDREKLLRLKKEIKDTVDAVSMIYHYAFDEFGNVTLSLRRNRLVKRARGFRWHGPVHEYLAVSGSILSSDIVVTHRRTHVQSARNLTIFENRMRRGELFSPRDLYYYANELLDHGMDEKAADKYEQFLATGQGWSEDVISACLKLADIYSRMRQPEKQIAMLWKTFDYGEPRAECCCRLGHFFMERDRPEEASFWYRLATRLEKPKDCWGFLQDAYWTWVPHLQLCVCYCRIGDFGKAYYHNEMAGRYRPDDPHVLHNRRYLEGVLRNEAL</sequence>
<name>A0A3A1UZD4_9BACL</name>
<dbReference type="CDD" id="cd02511">
    <property type="entry name" value="Beta4Glucosyltransferase"/>
    <property type="match status" value="1"/>
</dbReference>
<protein>
    <submittedName>
        <fullName evidence="2">Glycosyltransferase family 2 protein</fullName>
    </submittedName>
</protein>
<organism evidence="2 3">
    <name type="scientific">Paenibacillus nanensis</name>
    <dbReference type="NCBI Taxonomy" id="393251"/>
    <lineage>
        <taxon>Bacteria</taxon>
        <taxon>Bacillati</taxon>
        <taxon>Bacillota</taxon>
        <taxon>Bacilli</taxon>
        <taxon>Bacillales</taxon>
        <taxon>Paenibacillaceae</taxon>
        <taxon>Paenibacillus</taxon>
    </lineage>
</organism>
<gene>
    <name evidence="2" type="ORF">D3P08_06765</name>
</gene>
<dbReference type="InterPro" id="IPR001173">
    <property type="entry name" value="Glyco_trans_2-like"/>
</dbReference>
<dbReference type="RefSeq" id="WP_119598695.1">
    <property type="nucleotide sequence ID" value="NZ_QXQA01000003.1"/>
</dbReference>
<dbReference type="AlphaFoldDB" id="A0A3A1UZD4"/>
<dbReference type="PANTHER" id="PTHR43630">
    <property type="entry name" value="POLY-BETA-1,6-N-ACETYL-D-GLUCOSAMINE SYNTHASE"/>
    <property type="match status" value="1"/>
</dbReference>
<proteinExistence type="predicted"/>
<dbReference type="EMBL" id="QXQA01000003">
    <property type="protein sequence ID" value="RIX53949.1"/>
    <property type="molecule type" value="Genomic_DNA"/>
</dbReference>
<reference evidence="2 3" key="1">
    <citation type="submission" date="2018-09" db="EMBL/GenBank/DDBJ databases">
        <title>Paenibacillus aracenensis nov. sp. isolated from a cave in southern Spain.</title>
        <authorList>
            <person name="Jurado V."/>
            <person name="Gutierrez-Patricio S."/>
            <person name="Gonzalez-Pimentel J.L."/>
            <person name="Miller A.Z."/>
            <person name="Laiz L."/>
            <person name="Saiz-Jimenez C."/>
        </authorList>
    </citation>
    <scope>NUCLEOTIDE SEQUENCE [LARGE SCALE GENOMIC DNA]</scope>
    <source>
        <strain evidence="2 3">DSM 22867</strain>
    </source>
</reference>